<dbReference type="EC" id="2.4.1.109" evidence="4"/>
<evidence type="ECO:0000256" key="1">
    <source>
        <dbReference type="ARBA" id="ARBA00004477"/>
    </source>
</evidence>
<feature type="transmembrane region" description="Helical" evidence="19">
    <location>
        <begin position="660"/>
        <end position="678"/>
    </location>
</feature>
<evidence type="ECO:0000256" key="17">
    <source>
        <dbReference type="ARBA" id="ARBA00079036"/>
    </source>
</evidence>
<reference evidence="21 22" key="1">
    <citation type="submission" date="2015-04" db="EMBL/GenBank/DDBJ databases">
        <authorList>
            <person name="Syromyatnikov M.Y."/>
            <person name="Popov V.N."/>
        </authorList>
    </citation>
    <scope>NUCLEOTIDE SEQUENCE [LARGE SCALE GENOMIC DNA]</scope>
</reference>
<keyword evidence="6" id="KW-0808">Transferase</keyword>
<evidence type="ECO:0000256" key="19">
    <source>
        <dbReference type="SAM" id="Phobius"/>
    </source>
</evidence>
<evidence type="ECO:0000313" key="21">
    <source>
        <dbReference type="EMBL" id="CRK93645.1"/>
    </source>
</evidence>
<dbReference type="PROSITE" id="PS50919">
    <property type="entry name" value="MIR"/>
    <property type="match status" value="2"/>
</dbReference>
<feature type="transmembrane region" description="Helical" evidence="19">
    <location>
        <begin position="192"/>
        <end position="208"/>
    </location>
</feature>
<comment type="function">
    <text evidence="14">Rt/POMT1 and tw/POMT2 function as a protein O-mannosyltransferase in association with each other to generate and maintain normal muscle development.</text>
</comment>
<accession>A0A1J1I054</accession>
<dbReference type="InterPro" id="IPR016093">
    <property type="entry name" value="MIR_motif"/>
</dbReference>
<evidence type="ECO:0000256" key="4">
    <source>
        <dbReference type="ARBA" id="ARBA00012839"/>
    </source>
</evidence>
<evidence type="ECO:0000256" key="10">
    <source>
        <dbReference type="ARBA" id="ARBA00022989"/>
    </source>
</evidence>
<feature type="transmembrane region" description="Helical" evidence="19">
    <location>
        <begin position="263"/>
        <end position="281"/>
    </location>
</feature>
<keyword evidence="11 19" id="KW-0472">Membrane</keyword>
<feature type="compositionally biased region" description="Basic and acidic residues" evidence="18">
    <location>
        <begin position="32"/>
        <end position="48"/>
    </location>
</feature>
<evidence type="ECO:0000256" key="5">
    <source>
        <dbReference type="ARBA" id="ARBA00022676"/>
    </source>
</evidence>
<evidence type="ECO:0000256" key="2">
    <source>
        <dbReference type="ARBA" id="ARBA00004922"/>
    </source>
</evidence>
<dbReference type="Proteomes" id="UP000183832">
    <property type="component" value="Unassembled WGS sequence"/>
</dbReference>
<dbReference type="Pfam" id="PF16192">
    <property type="entry name" value="PMT_4TMC"/>
    <property type="match status" value="1"/>
</dbReference>
<comment type="pathway">
    <text evidence="2">Protein modification; protein glycosylation.</text>
</comment>
<dbReference type="InterPro" id="IPR003342">
    <property type="entry name" value="ArnT-like_N"/>
</dbReference>
<proteinExistence type="inferred from homology"/>
<evidence type="ECO:0000256" key="8">
    <source>
        <dbReference type="ARBA" id="ARBA00022737"/>
    </source>
</evidence>
<feature type="transmembrane region" description="Helical" evidence="19">
    <location>
        <begin position="214"/>
        <end position="232"/>
    </location>
</feature>
<evidence type="ECO:0000256" key="9">
    <source>
        <dbReference type="ARBA" id="ARBA00022824"/>
    </source>
</evidence>
<dbReference type="InterPro" id="IPR027005">
    <property type="entry name" value="PMT-like"/>
</dbReference>
<feature type="compositionally biased region" description="Polar residues" evidence="18">
    <location>
        <begin position="49"/>
        <end position="60"/>
    </location>
</feature>
<feature type="transmembrane region" description="Helical" evidence="19">
    <location>
        <begin position="163"/>
        <end position="185"/>
    </location>
</feature>
<feature type="domain" description="MIR" evidence="20">
    <location>
        <begin position="426"/>
        <end position="483"/>
    </location>
</feature>
<dbReference type="STRING" id="568069.A0A1J1I054"/>
<feature type="transmembrane region" description="Helical" evidence="19">
    <location>
        <begin position="619"/>
        <end position="640"/>
    </location>
</feature>
<feature type="domain" description="MIR" evidence="20">
    <location>
        <begin position="354"/>
        <end position="415"/>
    </location>
</feature>
<comment type="similarity">
    <text evidence="3">Belongs to the glycosyltransferase 39 family.</text>
</comment>
<gene>
    <name evidence="21" type="ORF">CLUMA_CG007174</name>
</gene>
<evidence type="ECO:0000256" key="14">
    <source>
        <dbReference type="ARBA" id="ARBA00059310"/>
    </source>
</evidence>
<keyword evidence="8" id="KW-0677">Repeat</keyword>
<evidence type="ECO:0000256" key="11">
    <source>
        <dbReference type="ARBA" id="ARBA00023136"/>
    </source>
</evidence>
<keyword evidence="22" id="KW-1185">Reference proteome</keyword>
<feature type="transmembrane region" description="Helical" evidence="19">
    <location>
        <begin position="302"/>
        <end position="325"/>
    </location>
</feature>
<evidence type="ECO:0000256" key="18">
    <source>
        <dbReference type="SAM" id="MobiDB-lite"/>
    </source>
</evidence>
<evidence type="ECO:0000313" key="22">
    <source>
        <dbReference type="Proteomes" id="UP000183832"/>
    </source>
</evidence>
<evidence type="ECO:0000256" key="16">
    <source>
        <dbReference type="ARBA" id="ARBA00073145"/>
    </source>
</evidence>
<evidence type="ECO:0000256" key="12">
    <source>
        <dbReference type="ARBA" id="ARBA00045085"/>
    </source>
</evidence>
<keyword evidence="9" id="KW-0256">Endoplasmic reticulum</keyword>
<evidence type="ECO:0000256" key="15">
    <source>
        <dbReference type="ARBA" id="ARBA00061810"/>
    </source>
</evidence>
<comment type="catalytic activity">
    <reaction evidence="13">
        <text>a di-trans,poly-cis-dolichyl beta-D-mannosyl phosphate + L-seryl-[protein] = 3-O-(alpha-D-mannosyl)-L-seryl-[protein] + a di-trans,poly-cis-dolichyl phosphate + H(+)</text>
        <dbReference type="Rhea" id="RHEA:17377"/>
        <dbReference type="Rhea" id="RHEA-COMP:9863"/>
        <dbReference type="Rhea" id="RHEA-COMP:13546"/>
        <dbReference type="Rhea" id="RHEA-COMP:19498"/>
        <dbReference type="Rhea" id="RHEA-COMP:19501"/>
        <dbReference type="ChEBI" id="CHEBI:15378"/>
        <dbReference type="ChEBI" id="CHEBI:29999"/>
        <dbReference type="ChEBI" id="CHEBI:57683"/>
        <dbReference type="ChEBI" id="CHEBI:58211"/>
        <dbReference type="ChEBI" id="CHEBI:137321"/>
        <dbReference type="EC" id="2.4.1.109"/>
    </reaction>
</comment>
<dbReference type="SUPFAM" id="SSF82109">
    <property type="entry name" value="MIR domain"/>
    <property type="match status" value="1"/>
</dbReference>
<comment type="catalytic activity">
    <reaction evidence="12">
        <text>a di-trans,poly-cis-dolichyl beta-D-mannosyl phosphate + L-threonyl-[protein] = 3-O-(alpha-D-mannosyl)-L-threonyl-[protein] + a di-trans,poly-cis-dolichyl phosphate + H(+)</text>
        <dbReference type="Rhea" id="RHEA:53396"/>
        <dbReference type="Rhea" id="RHEA-COMP:11060"/>
        <dbReference type="Rhea" id="RHEA-COMP:13547"/>
        <dbReference type="Rhea" id="RHEA-COMP:19498"/>
        <dbReference type="Rhea" id="RHEA-COMP:19501"/>
        <dbReference type="ChEBI" id="CHEBI:15378"/>
        <dbReference type="ChEBI" id="CHEBI:30013"/>
        <dbReference type="ChEBI" id="CHEBI:57683"/>
        <dbReference type="ChEBI" id="CHEBI:58211"/>
        <dbReference type="ChEBI" id="CHEBI:137323"/>
        <dbReference type="EC" id="2.4.1.109"/>
    </reaction>
</comment>
<feature type="transmembrane region" description="Helical" evidence="19">
    <location>
        <begin position="239"/>
        <end position="257"/>
    </location>
</feature>
<feature type="transmembrane region" description="Helical" evidence="19">
    <location>
        <begin position="684"/>
        <end position="702"/>
    </location>
</feature>
<evidence type="ECO:0000256" key="13">
    <source>
        <dbReference type="ARBA" id="ARBA00045102"/>
    </source>
</evidence>
<dbReference type="GO" id="GO:0005789">
    <property type="term" value="C:endoplasmic reticulum membrane"/>
    <property type="evidence" value="ECO:0007669"/>
    <property type="project" value="UniProtKB-SubCell"/>
</dbReference>
<dbReference type="EMBL" id="CVRI01000037">
    <property type="protein sequence ID" value="CRK93645.1"/>
    <property type="molecule type" value="Genomic_DNA"/>
</dbReference>
<feature type="region of interest" description="Disordered" evidence="18">
    <location>
        <begin position="1"/>
        <end position="65"/>
    </location>
</feature>
<organism evidence="21 22">
    <name type="scientific">Clunio marinus</name>
    <dbReference type="NCBI Taxonomy" id="568069"/>
    <lineage>
        <taxon>Eukaryota</taxon>
        <taxon>Metazoa</taxon>
        <taxon>Ecdysozoa</taxon>
        <taxon>Arthropoda</taxon>
        <taxon>Hexapoda</taxon>
        <taxon>Insecta</taxon>
        <taxon>Pterygota</taxon>
        <taxon>Neoptera</taxon>
        <taxon>Endopterygota</taxon>
        <taxon>Diptera</taxon>
        <taxon>Nematocera</taxon>
        <taxon>Chironomoidea</taxon>
        <taxon>Chironomidae</taxon>
        <taxon>Clunio</taxon>
    </lineage>
</organism>
<dbReference type="SMART" id="SM00472">
    <property type="entry name" value="MIR"/>
    <property type="match status" value="3"/>
</dbReference>
<dbReference type="CDD" id="cd23281">
    <property type="entry name" value="beta-trefoil_MIR_POMT1"/>
    <property type="match status" value="1"/>
</dbReference>
<keyword evidence="7 19" id="KW-0812">Transmembrane</keyword>
<sequence length="768" mass="89837">MGTEIKSQENCENSLRNRKKKEALTQNNVLKSSEKSEVKPQNESKGKVENQQQIESTTKPQIHEERNDKSFRIRLEFDPMSVVLFTLAIITRFFKLSEPRNVVFDELHYGKYVSLYMRNVFFFEKHPPLGKQLIASAAYFAGYNGNNTFSKIGSEYSENVPIFWLRFIPALFGSLLVPVSYNLLLQLKINRWVATLGGLLIVFDNALLTQSRFILMEPMLILFSTSALLFLMRFLDSKYFSINWCLNGLLAGVFYSFSISVKYVGFYSYVLGGILVARHIWLELRDKTFSDLTIAMRIITKGILLVVIPTAIYLGIFHIHLNMLYKAGPHDSVMTSAFQASLEGGLASITHGQPLKVVHGSQITLRHTNGRPCWLHSHAQVYPVKYEDKRGSSHQQQVTCYSFKDVNNWWIVKRPSKVDFSIGDELDMIKDGDEIQLVHGLTSRALNSHDVAAPVSPQSQEVSCYIDYNISMPGQLLWRVEILNKEEEGIHWHAIKSQVRLVHVTTQTALRFTGRQLPQWGYNQHEIAADKNLNHPDTSDQKERERQLLKSEMIPMERTDLSFWQKFRELQSKMFWQSDTVQNHMYSSEPLEWPFLSKGIAYWYQKDTNAQIHLLGNIALWYSTTFSLLFYVAFLVFYLLRRRRQFIDLNDQEWRKFQDAGFTFLLGYLINFLPYFFVERTLFLHNYLPALIYKIYLLCFLIEHIHDILRRSNQNLIIFTYKVLVCSWLIYVFHVFRTFLIVSYGRTRLTTDDVMNLRWRDTWDFIFS</sequence>
<dbReference type="OrthoDB" id="292747at2759"/>
<evidence type="ECO:0000256" key="3">
    <source>
        <dbReference type="ARBA" id="ARBA00007222"/>
    </source>
</evidence>
<evidence type="ECO:0000256" key="6">
    <source>
        <dbReference type="ARBA" id="ARBA00022679"/>
    </source>
</evidence>
<dbReference type="FunFam" id="2.80.10.50:FF:000012">
    <property type="entry name" value="Protein O-mannosyl-transferase 1"/>
    <property type="match status" value="1"/>
</dbReference>
<name>A0A1J1I054_9DIPT</name>
<dbReference type="Pfam" id="PF02366">
    <property type="entry name" value="PMT"/>
    <property type="match status" value="1"/>
</dbReference>
<dbReference type="Pfam" id="PF02815">
    <property type="entry name" value="MIR"/>
    <property type="match status" value="1"/>
</dbReference>
<dbReference type="InterPro" id="IPR032421">
    <property type="entry name" value="PMT_4TMC"/>
</dbReference>
<keyword evidence="10 19" id="KW-1133">Transmembrane helix</keyword>
<keyword evidence="5" id="KW-0328">Glycosyltransferase</keyword>
<dbReference type="PANTHER" id="PTHR10050:SF51">
    <property type="entry name" value="PROTEIN O-MANNOSYL-TRANSFERASE 1"/>
    <property type="match status" value="1"/>
</dbReference>
<dbReference type="PANTHER" id="PTHR10050">
    <property type="entry name" value="DOLICHYL-PHOSPHATE-MANNOSE--PROTEIN MANNOSYLTRANSFERASE"/>
    <property type="match status" value="1"/>
</dbReference>
<feature type="transmembrane region" description="Helical" evidence="19">
    <location>
        <begin position="723"/>
        <end position="745"/>
    </location>
</feature>
<dbReference type="Gene3D" id="2.80.10.50">
    <property type="match status" value="1"/>
</dbReference>
<dbReference type="InterPro" id="IPR036300">
    <property type="entry name" value="MIR_dom_sf"/>
</dbReference>
<dbReference type="UniPathway" id="UPA00378"/>
<evidence type="ECO:0000259" key="20">
    <source>
        <dbReference type="PROSITE" id="PS50919"/>
    </source>
</evidence>
<protein>
    <recommendedName>
        <fullName evidence="16">Protein O-mannosyltransferase 1</fullName>
        <ecNumber evidence="4">2.4.1.109</ecNumber>
    </recommendedName>
    <alternativeName>
        <fullName evidence="17">Protein rotated abdomen</fullName>
    </alternativeName>
</protein>
<comment type="subunit">
    <text evidence="15">Interacts with tw/POMT2.</text>
</comment>
<evidence type="ECO:0000256" key="7">
    <source>
        <dbReference type="ARBA" id="ARBA00022692"/>
    </source>
</evidence>
<comment type="subcellular location">
    <subcellularLocation>
        <location evidence="1">Endoplasmic reticulum membrane</location>
        <topology evidence="1">Multi-pass membrane protein</topology>
    </subcellularLocation>
</comment>
<dbReference type="GO" id="GO:0004169">
    <property type="term" value="F:dolichyl-phosphate-mannose-protein mannosyltransferase activity"/>
    <property type="evidence" value="ECO:0007669"/>
    <property type="project" value="UniProtKB-EC"/>
</dbReference>
<dbReference type="AlphaFoldDB" id="A0A1J1I054"/>